<evidence type="ECO:0000313" key="10">
    <source>
        <dbReference type="Proteomes" id="UP001500782"/>
    </source>
</evidence>
<comment type="function">
    <text evidence="7">Converts 2-succinyl-6-hydroxy-2,4-cyclohexadiene-1-carboxylate (SHCHC) to 2-succinylbenzoate (OSB).</text>
</comment>
<dbReference type="PANTHER" id="PTHR48073">
    <property type="entry name" value="O-SUCCINYLBENZOATE SYNTHASE-RELATED"/>
    <property type="match status" value="1"/>
</dbReference>
<keyword evidence="2 7" id="KW-0474">Menaquinone biosynthesis</keyword>
<dbReference type="Pfam" id="PF02746">
    <property type="entry name" value="MR_MLE_N"/>
    <property type="match status" value="1"/>
</dbReference>
<dbReference type="Pfam" id="PF13378">
    <property type="entry name" value="MR_MLE_C"/>
    <property type="match status" value="1"/>
</dbReference>
<feature type="binding site" evidence="7">
    <location>
        <position position="244"/>
    </location>
    <ligand>
        <name>Mg(2+)</name>
        <dbReference type="ChEBI" id="CHEBI:18420"/>
    </ligand>
</feature>
<dbReference type="EMBL" id="BAAADJ010000063">
    <property type="protein sequence ID" value="GAA0345408.1"/>
    <property type="molecule type" value="Genomic_DNA"/>
</dbReference>
<dbReference type="NCBIfam" id="TIGR01928">
    <property type="entry name" value="menC_lowGC_arch"/>
    <property type="match status" value="1"/>
</dbReference>
<comment type="pathway">
    <text evidence="7">Quinol/quinone metabolism; 1,4-dihydroxy-2-naphthoate biosynthesis; 1,4-dihydroxy-2-naphthoate from chorismate: step 4/7.</text>
</comment>
<dbReference type="SFLD" id="SFLDS00001">
    <property type="entry name" value="Enolase"/>
    <property type="match status" value="1"/>
</dbReference>
<feature type="binding site" evidence="7">
    <location>
        <position position="219"/>
    </location>
    <ligand>
        <name>Mg(2+)</name>
        <dbReference type="ChEBI" id="CHEBI:18420"/>
    </ligand>
</feature>
<evidence type="ECO:0000256" key="7">
    <source>
        <dbReference type="HAMAP-Rule" id="MF_01933"/>
    </source>
</evidence>
<dbReference type="SUPFAM" id="SSF54826">
    <property type="entry name" value="Enolase N-terminal domain-like"/>
    <property type="match status" value="1"/>
</dbReference>
<comment type="catalytic activity">
    <reaction evidence="7">
        <text>(1R,6R)-6-hydroxy-2-succinyl-cyclohexa-2,4-diene-1-carboxylate = 2-succinylbenzoate + H2O</text>
        <dbReference type="Rhea" id="RHEA:10196"/>
        <dbReference type="ChEBI" id="CHEBI:15377"/>
        <dbReference type="ChEBI" id="CHEBI:18325"/>
        <dbReference type="ChEBI" id="CHEBI:58689"/>
        <dbReference type="EC" id="4.2.1.113"/>
    </reaction>
</comment>
<keyword evidence="4 7" id="KW-0460">Magnesium</keyword>
<evidence type="ECO:0000256" key="4">
    <source>
        <dbReference type="ARBA" id="ARBA00022842"/>
    </source>
</evidence>
<dbReference type="SFLD" id="SFLDF00009">
    <property type="entry name" value="o-succinylbenzoate_synthase"/>
    <property type="match status" value="1"/>
</dbReference>
<keyword evidence="3 7" id="KW-0479">Metal-binding</keyword>
<dbReference type="InterPro" id="IPR029017">
    <property type="entry name" value="Enolase-like_N"/>
</dbReference>
<dbReference type="CDD" id="cd03317">
    <property type="entry name" value="NAAAR"/>
    <property type="match status" value="1"/>
</dbReference>
<dbReference type="Gene3D" id="3.30.390.10">
    <property type="entry name" value="Enolase-like, N-terminal domain"/>
    <property type="match status" value="1"/>
</dbReference>
<dbReference type="RefSeq" id="WP_343803232.1">
    <property type="nucleotide sequence ID" value="NZ_BAAADJ010000063.1"/>
</dbReference>
<dbReference type="InterPro" id="IPR047585">
    <property type="entry name" value="MenC"/>
</dbReference>
<evidence type="ECO:0000256" key="1">
    <source>
        <dbReference type="ARBA" id="ARBA00001968"/>
    </source>
</evidence>
<keyword evidence="5 7" id="KW-0456">Lyase</keyword>
<dbReference type="InterPro" id="IPR013341">
    <property type="entry name" value="Mandelate_racemase_N_dom"/>
</dbReference>
<gene>
    <name evidence="9" type="primary">menC_2</name>
    <name evidence="7" type="synonym">menC</name>
    <name evidence="9" type="ORF">GCM10008967_39800</name>
</gene>
<evidence type="ECO:0000256" key="2">
    <source>
        <dbReference type="ARBA" id="ARBA00022428"/>
    </source>
</evidence>
<dbReference type="Proteomes" id="UP001500782">
    <property type="component" value="Unassembled WGS sequence"/>
</dbReference>
<dbReference type="SMART" id="SM00922">
    <property type="entry name" value="MR_MLE"/>
    <property type="match status" value="1"/>
</dbReference>
<feature type="binding site" evidence="7">
    <location>
        <position position="194"/>
    </location>
    <ligand>
        <name>Mg(2+)</name>
        <dbReference type="ChEBI" id="CHEBI:18420"/>
    </ligand>
</feature>
<proteinExistence type="inferred from homology"/>
<sequence length="379" mass="42808">MANKPISIREVTLHRLVMRLKDPFTTSFGTFQDKEFYVIEMEDETGAIGFGESVAFSSPWYSEETVETNKHIMEQFLIPLLLESPIEHPDEVSKRFEPIRRNNMAKSALEGAVWDLYAKRNHTPLYQVLGGTKRQIDVGISIGIQPTATDLVRVVDGFVNEGYKRMKIKIKPGSDYEMLKEVRRHFPDILLMADANSAYTLEDISLLKRLDDLDLMMIEQPLAHDDIIDHAKLQSVLETPICLDESIHSYEDARKAVEIGSCQIINIKIGRVGGLSESKKIHDYCAEQGIAVWCGGMLEAGIGRAHNVALTTLPQFILPGDTAGSSRYWENDIIDPEVIVKNGVIQVPDKPGMGYEINREVLESYRVDRQVYTRKNILA</sequence>
<feature type="domain" description="Mandelate racemase/muconate lactonizing enzyme C-terminal" evidence="8">
    <location>
        <begin position="148"/>
        <end position="240"/>
    </location>
</feature>
<comment type="pathway">
    <text evidence="7">Quinol/quinone metabolism; menaquinone biosynthesis.</text>
</comment>
<organism evidence="9 10">
    <name type="scientific">Bacillus carboniphilus</name>
    <dbReference type="NCBI Taxonomy" id="86663"/>
    <lineage>
        <taxon>Bacteria</taxon>
        <taxon>Bacillati</taxon>
        <taxon>Bacillota</taxon>
        <taxon>Bacilli</taxon>
        <taxon>Bacillales</taxon>
        <taxon>Bacillaceae</taxon>
        <taxon>Bacillus</taxon>
    </lineage>
</organism>
<comment type="caution">
    <text evidence="9">The sequence shown here is derived from an EMBL/GenBank/DDBJ whole genome shotgun (WGS) entry which is preliminary data.</text>
</comment>
<evidence type="ECO:0000256" key="3">
    <source>
        <dbReference type="ARBA" id="ARBA00022723"/>
    </source>
</evidence>
<feature type="active site" description="Proton donor" evidence="7">
    <location>
        <position position="169"/>
    </location>
</feature>
<name>A0ABP3GKC5_9BACI</name>
<dbReference type="SUPFAM" id="SSF51604">
    <property type="entry name" value="Enolase C-terminal domain-like"/>
    <property type="match status" value="1"/>
</dbReference>
<dbReference type="HAMAP" id="MF_01933">
    <property type="entry name" value="MenC_2"/>
    <property type="match status" value="1"/>
</dbReference>
<comment type="cofactor">
    <cofactor evidence="1 7">
        <name>a divalent metal cation</name>
        <dbReference type="ChEBI" id="CHEBI:60240"/>
    </cofactor>
</comment>
<evidence type="ECO:0000313" key="9">
    <source>
        <dbReference type="EMBL" id="GAA0345408.1"/>
    </source>
</evidence>
<evidence type="ECO:0000259" key="8">
    <source>
        <dbReference type="SMART" id="SM00922"/>
    </source>
</evidence>
<comment type="similarity">
    <text evidence="7">Belongs to the mandelate racemase/muconate lactonizing enzyme family. MenC type 2 subfamily.</text>
</comment>
<dbReference type="Gene3D" id="3.20.20.120">
    <property type="entry name" value="Enolase-like C-terminal domain"/>
    <property type="match status" value="1"/>
</dbReference>
<accession>A0ABP3GKC5</accession>
<dbReference type="SFLD" id="SFLDG00180">
    <property type="entry name" value="muconate_cycloisomerase"/>
    <property type="match status" value="1"/>
</dbReference>
<dbReference type="EC" id="4.2.1.113" evidence="6 7"/>
<dbReference type="PANTHER" id="PTHR48073:SF5">
    <property type="entry name" value="O-SUCCINYLBENZOATE SYNTHASE"/>
    <property type="match status" value="1"/>
</dbReference>
<dbReference type="InterPro" id="IPR036849">
    <property type="entry name" value="Enolase-like_C_sf"/>
</dbReference>
<protein>
    <recommendedName>
        <fullName evidence="6 7">o-succinylbenzoate synthase</fullName>
        <shortName evidence="7">OSB synthase</shortName>
        <shortName evidence="7">OSBS</shortName>
        <ecNumber evidence="6 7">4.2.1.113</ecNumber>
    </recommendedName>
    <alternativeName>
        <fullName evidence="7">4-(2'-carboxyphenyl)-4-oxybutyric acid synthase</fullName>
    </alternativeName>
    <alternativeName>
        <fullName evidence="7">o-succinylbenzoic acid synthase</fullName>
    </alternativeName>
</protein>
<feature type="active site" description="Proton acceptor" evidence="7">
    <location>
        <position position="268"/>
    </location>
</feature>
<dbReference type="InterPro" id="IPR010197">
    <property type="entry name" value="OSBS/NAAAR"/>
</dbReference>
<reference evidence="10" key="1">
    <citation type="journal article" date="2019" name="Int. J. Syst. Evol. Microbiol.">
        <title>The Global Catalogue of Microorganisms (GCM) 10K type strain sequencing project: providing services to taxonomists for standard genome sequencing and annotation.</title>
        <authorList>
            <consortium name="The Broad Institute Genomics Platform"/>
            <consortium name="The Broad Institute Genome Sequencing Center for Infectious Disease"/>
            <person name="Wu L."/>
            <person name="Ma J."/>
        </authorList>
    </citation>
    <scope>NUCLEOTIDE SEQUENCE [LARGE SCALE GENOMIC DNA]</scope>
    <source>
        <strain evidence="10">JCM 9731</strain>
    </source>
</reference>
<dbReference type="InterPro" id="IPR013342">
    <property type="entry name" value="Mandelate_racemase_C"/>
</dbReference>
<keyword evidence="10" id="KW-1185">Reference proteome</keyword>
<evidence type="ECO:0000256" key="5">
    <source>
        <dbReference type="ARBA" id="ARBA00023239"/>
    </source>
</evidence>
<dbReference type="InterPro" id="IPR029065">
    <property type="entry name" value="Enolase_C-like"/>
</dbReference>
<evidence type="ECO:0000256" key="6">
    <source>
        <dbReference type="ARBA" id="ARBA00029491"/>
    </source>
</evidence>